<proteinExistence type="inferred from homology"/>
<dbReference type="GO" id="GO:0005524">
    <property type="term" value="F:ATP binding"/>
    <property type="evidence" value="ECO:0007669"/>
    <property type="project" value="UniProtKB-KW"/>
</dbReference>
<reference evidence="4 5" key="1">
    <citation type="journal article" date="2018" name="IMA Fungus">
        <title>IMA Genome-F 9: Draft genome sequence of Annulohypoxylon stygium, Aspergillus mulundensis, Berkeleyomyces basicola (syn. Thielaviopsis basicola), Ceratocystis smalleyi, two Cercospora beticola strains, Coleophoma cylindrospora, Fusarium fracticaudum, Phialophora cf. hyalina, and Morchella septimelata.</title>
        <authorList>
            <person name="Wingfield B.D."/>
            <person name="Bills G.F."/>
            <person name="Dong Y."/>
            <person name="Huang W."/>
            <person name="Nel W.J."/>
            <person name="Swalarsk-Parry B.S."/>
            <person name="Vaghefi N."/>
            <person name="Wilken P.M."/>
            <person name="An Z."/>
            <person name="de Beer Z.W."/>
            <person name="De Vos L."/>
            <person name="Chen L."/>
            <person name="Duong T.A."/>
            <person name="Gao Y."/>
            <person name="Hammerbacher A."/>
            <person name="Kikkert J.R."/>
            <person name="Li Y."/>
            <person name="Li H."/>
            <person name="Li K."/>
            <person name="Li Q."/>
            <person name="Liu X."/>
            <person name="Ma X."/>
            <person name="Naidoo K."/>
            <person name="Pethybridge S.J."/>
            <person name="Sun J."/>
            <person name="Steenkamp E.T."/>
            <person name="van der Nest M.A."/>
            <person name="van Wyk S."/>
            <person name="Wingfield M.J."/>
            <person name="Xiong C."/>
            <person name="Yue Q."/>
            <person name="Zhang X."/>
        </authorList>
    </citation>
    <scope>NUCLEOTIDE SEQUENCE [LARGE SCALE GENOMIC DNA]</scope>
    <source>
        <strain evidence="4 5">DSM 5745</strain>
    </source>
</reference>
<evidence type="ECO:0000256" key="3">
    <source>
        <dbReference type="RuleBase" id="RU003322"/>
    </source>
</evidence>
<dbReference type="AlphaFoldDB" id="A0A3D8RF96"/>
<dbReference type="GeneID" id="38118261"/>
<name>A0A3D8RF96_9EURO</name>
<dbReference type="Gene3D" id="3.30.420.40">
    <property type="match status" value="2"/>
</dbReference>
<dbReference type="SUPFAM" id="SSF53067">
    <property type="entry name" value="Actin-like ATPase domain"/>
    <property type="match status" value="1"/>
</dbReference>
<gene>
    <name evidence="4" type="ORF">DSM5745_07891</name>
</gene>
<dbReference type="InterPro" id="IPR013126">
    <property type="entry name" value="Hsp_70_fam"/>
</dbReference>
<evidence type="ECO:0000256" key="1">
    <source>
        <dbReference type="ARBA" id="ARBA00022741"/>
    </source>
</evidence>
<keyword evidence="5" id="KW-1185">Reference proteome</keyword>
<dbReference type="STRING" id="1810919.A0A3D8RF96"/>
<sequence>MTKAPLSPRVVMKHRSRRTRLSGRTKLTLASLCIFLVLLLALRMKGHSLPHRREQEDTRPEKLIAIHLGPSESRVGIMENNRVYIIAGLDGKQSIPSYVAALNGSLVAGVAARDLGGPNLFKATLDMMHYLANGGSGDFPLKRFGDSLSYTMHEGQFALQVLNENSTSTFTTPKIYAALFLKLRSIAQSYLGPDVKVSGAVVTLPFPDGYDDNPKSHITTDSVRKDILVAGDIANLPMIRILRESVAIGIALGLDCLSDQDGVRRVLIHDLAGDLGSLAVTIVEIDDGVYEILAMHRVENISEGRVLEREAPPYNSQDSSILDRLIEGFVFERPGLSQEQSASVKLAPACPSCAIQHASIEAIHNALAKAKIPVEAVTDLVFMPSFRLFPRVQNRVASWFEDENLRIANAANLSEAPIWGATLQTKFLEEDYGVVGGWCSAVRRGVGVSTADGDVVEIIPAGHRVPELGKQTFTTDALCGDKDAQSKGTPSIKVSLIHIPDVDYHAKFELGDAYVYDPTRQYILLGELELGSLCNGKELTIEVSALVNRNSELSVQVSGIDNGDSVVWTLPGVDFWWGDGQTSRNITYTHGGDLEMECEKELKNFVSASWDQKATDALDRGLFEYFHL</sequence>
<dbReference type="InterPro" id="IPR043129">
    <property type="entry name" value="ATPase_NBD"/>
</dbReference>
<protein>
    <submittedName>
        <fullName evidence="4">Uncharacterized protein</fullName>
    </submittedName>
</protein>
<comment type="similarity">
    <text evidence="3">Belongs to the heat shock protein 70 family.</text>
</comment>
<dbReference type="RefSeq" id="XP_026601939.1">
    <property type="nucleotide sequence ID" value="XM_026749907.1"/>
</dbReference>
<comment type="caution">
    <text evidence="4">The sequence shown here is derived from an EMBL/GenBank/DDBJ whole genome shotgun (WGS) entry which is preliminary data.</text>
</comment>
<evidence type="ECO:0000313" key="5">
    <source>
        <dbReference type="Proteomes" id="UP000256690"/>
    </source>
</evidence>
<organism evidence="4 5">
    <name type="scientific">Aspergillus mulundensis</name>
    <dbReference type="NCBI Taxonomy" id="1810919"/>
    <lineage>
        <taxon>Eukaryota</taxon>
        <taxon>Fungi</taxon>
        <taxon>Dikarya</taxon>
        <taxon>Ascomycota</taxon>
        <taxon>Pezizomycotina</taxon>
        <taxon>Eurotiomycetes</taxon>
        <taxon>Eurotiomycetidae</taxon>
        <taxon>Eurotiales</taxon>
        <taxon>Aspergillaceae</taxon>
        <taxon>Aspergillus</taxon>
        <taxon>Aspergillus subgen. Nidulantes</taxon>
    </lineage>
</organism>
<dbReference type="EMBL" id="PVWQ01000009">
    <property type="protein sequence ID" value="RDW72719.1"/>
    <property type="molecule type" value="Genomic_DNA"/>
</dbReference>
<evidence type="ECO:0000256" key="2">
    <source>
        <dbReference type="ARBA" id="ARBA00022840"/>
    </source>
</evidence>
<accession>A0A3D8RF96</accession>
<dbReference type="GO" id="GO:0140662">
    <property type="term" value="F:ATP-dependent protein folding chaperone"/>
    <property type="evidence" value="ECO:0007669"/>
    <property type="project" value="InterPro"/>
</dbReference>
<keyword evidence="1 3" id="KW-0547">Nucleotide-binding</keyword>
<dbReference type="Proteomes" id="UP000256690">
    <property type="component" value="Unassembled WGS sequence"/>
</dbReference>
<dbReference type="PANTHER" id="PTHR19375">
    <property type="entry name" value="HEAT SHOCK PROTEIN 70KDA"/>
    <property type="match status" value="1"/>
</dbReference>
<keyword evidence="2 3" id="KW-0067">ATP-binding</keyword>
<dbReference type="Pfam" id="PF00012">
    <property type="entry name" value="HSP70"/>
    <property type="match status" value="1"/>
</dbReference>
<dbReference type="OrthoDB" id="10663104at2759"/>
<evidence type="ECO:0000313" key="4">
    <source>
        <dbReference type="EMBL" id="RDW72719.1"/>
    </source>
</evidence>